<dbReference type="InterPro" id="IPR029062">
    <property type="entry name" value="Class_I_gatase-like"/>
</dbReference>
<dbReference type="Gene3D" id="3.40.50.880">
    <property type="match status" value="1"/>
</dbReference>
<evidence type="ECO:0000313" key="2">
    <source>
        <dbReference type="EMBL" id="TDO28508.1"/>
    </source>
</evidence>
<dbReference type="InterPro" id="IPR029010">
    <property type="entry name" value="ThuA-like"/>
</dbReference>
<feature type="domain" description="ThuA-like" evidence="1">
    <location>
        <begin position="28"/>
        <end position="238"/>
    </location>
</feature>
<dbReference type="AlphaFoldDB" id="A0A4V3C549"/>
<name>A0A4V3C549_9BACT</name>
<organism evidence="2 3">
    <name type="scientific">Sediminibacterium goheungense</name>
    <dbReference type="NCBI Taxonomy" id="1086393"/>
    <lineage>
        <taxon>Bacteria</taxon>
        <taxon>Pseudomonadati</taxon>
        <taxon>Bacteroidota</taxon>
        <taxon>Chitinophagia</taxon>
        <taxon>Chitinophagales</taxon>
        <taxon>Chitinophagaceae</taxon>
        <taxon>Sediminibacterium</taxon>
    </lineage>
</organism>
<dbReference type="PANTHER" id="PTHR40469:SF2">
    <property type="entry name" value="GALACTOSE-BINDING DOMAIN-LIKE SUPERFAMILY PROTEIN"/>
    <property type="match status" value="1"/>
</dbReference>
<proteinExistence type="predicted"/>
<dbReference type="PANTHER" id="PTHR40469">
    <property type="entry name" value="SECRETED GLYCOSYL HYDROLASE"/>
    <property type="match status" value="1"/>
</dbReference>
<gene>
    <name evidence="2" type="ORF">BC659_0574</name>
</gene>
<accession>A0A4V3C549</accession>
<protein>
    <recommendedName>
        <fullName evidence="1">ThuA-like domain-containing protein</fullName>
    </recommendedName>
</protein>
<reference evidence="2 3" key="1">
    <citation type="submission" date="2019-03" db="EMBL/GenBank/DDBJ databases">
        <title>Genomic Encyclopedia of Archaeal and Bacterial Type Strains, Phase II (KMG-II): from individual species to whole genera.</title>
        <authorList>
            <person name="Goeker M."/>
        </authorList>
    </citation>
    <scope>NUCLEOTIDE SEQUENCE [LARGE SCALE GENOMIC DNA]</scope>
    <source>
        <strain evidence="2 3">DSM 28323</strain>
    </source>
</reference>
<sequence length="242" mass="27657">MKKYHRLYSFVLIVIFTALLSMRPSEKRVLVFFETKGYYHESIPTGVAAVQLLGKQNGFAVDTSRNSDPFTDEKLATYDAVVFMSTTKDVLNEEEQAAFQRFIKKGKGFVGVHAATDTEYEWPWFNQLVGAYFKSHPKQQDAVLHIVDKKHPATQHLPDTWKRWDEWYNFKDIQPGLKVLITLDESSYTGGENGANHPISWYHSFDGGRAFYTGLGHTHESYADPLFLKHLLGGINYAIGKK</sequence>
<dbReference type="Pfam" id="PF06283">
    <property type="entry name" value="ThuA"/>
    <property type="match status" value="1"/>
</dbReference>
<dbReference type="Proteomes" id="UP000295741">
    <property type="component" value="Unassembled WGS sequence"/>
</dbReference>
<keyword evidence="3" id="KW-1185">Reference proteome</keyword>
<dbReference type="EMBL" id="SNWP01000010">
    <property type="protein sequence ID" value="TDO28508.1"/>
    <property type="molecule type" value="Genomic_DNA"/>
</dbReference>
<evidence type="ECO:0000313" key="3">
    <source>
        <dbReference type="Proteomes" id="UP000295741"/>
    </source>
</evidence>
<comment type="caution">
    <text evidence="2">The sequence shown here is derived from an EMBL/GenBank/DDBJ whole genome shotgun (WGS) entry which is preliminary data.</text>
</comment>
<dbReference type="RefSeq" id="WP_133473073.1">
    <property type="nucleotide sequence ID" value="NZ_SNWP01000010.1"/>
</dbReference>
<evidence type="ECO:0000259" key="1">
    <source>
        <dbReference type="Pfam" id="PF06283"/>
    </source>
</evidence>
<dbReference type="OrthoDB" id="9816308at2"/>
<dbReference type="SUPFAM" id="SSF52317">
    <property type="entry name" value="Class I glutamine amidotransferase-like"/>
    <property type="match status" value="1"/>
</dbReference>